<accession>A0A9X3CAT1</accession>
<evidence type="ECO:0000313" key="1">
    <source>
        <dbReference type="EMBL" id="MCV9934707.1"/>
    </source>
</evidence>
<dbReference type="EMBL" id="JAOZEV010000042">
    <property type="protein sequence ID" value="MCV9934707.1"/>
    <property type="molecule type" value="Genomic_DNA"/>
</dbReference>
<protein>
    <submittedName>
        <fullName evidence="1">Uncharacterized protein</fullName>
    </submittedName>
</protein>
<dbReference type="RefSeq" id="WP_264288868.1">
    <property type="nucleotide sequence ID" value="NZ_JAOZEV010000042.1"/>
</dbReference>
<name>A0A9X3CAT1_9FLAO</name>
<organism evidence="1 2">
    <name type="scientific">Flavobacterium frigoritolerans</name>
    <dbReference type="NCBI Taxonomy" id="2987686"/>
    <lineage>
        <taxon>Bacteria</taxon>
        <taxon>Pseudomonadati</taxon>
        <taxon>Bacteroidota</taxon>
        <taxon>Flavobacteriia</taxon>
        <taxon>Flavobacteriales</taxon>
        <taxon>Flavobacteriaceae</taxon>
        <taxon>Flavobacterium</taxon>
    </lineage>
</organism>
<evidence type="ECO:0000313" key="2">
    <source>
        <dbReference type="Proteomes" id="UP001151133"/>
    </source>
</evidence>
<gene>
    <name evidence="1" type="ORF">OIU80_20725</name>
</gene>
<sequence>MYAFTKPYTNTSFKSTFDDYHFDTIGNDKKATANVSLKYKDLKITLYKKKNPEKEVKVKSSPANLIF</sequence>
<reference evidence="1" key="1">
    <citation type="submission" date="2022-10" db="EMBL/GenBank/DDBJ databases">
        <title>Two novel species of Flavobacterium.</title>
        <authorList>
            <person name="Liu Q."/>
            <person name="Xin Y.-H."/>
        </authorList>
    </citation>
    <scope>NUCLEOTIDE SEQUENCE</scope>
    <source>
        <strain evidence="1">LS1R47</strain>
    </source>
</reference>
<proteinExistence type="predicted"/>
<keyword evidence="2" id="KW-1185">Reference proteome</keyword>
<dbReference type="Proteomes" id="UP001151133">
    <property type="component" value="Unassembled WGS sequence"/>
</dbReference>
<comment type="caution">
    <text evidence="1">The sequence shown here is derived from an EMBL/GenBank/DDBJ whole genome shotgun (WGS) entry which is preliminary data.</text>
</comment>
<dbReference type="AlphaFoldDB" id="A0A9X3CAT1"/>